<dbReference type="WBParaSite" id="ACRNAN_Path_518.g1961.t1">
    <property type="protein sequence ID" value="ACRNAN_Path_518.g1961.t1"/>
    <property type="gene ID" value="ACRNAN_Path_518.g1961"/>
</dbReference>
<keyword evidence="2" id="KW-1133">Transmembrane helix</keyword>
<evidence type="ECO:0000313" key="4">
    <source>
        <dbReference type="WBParaSite" id="ACRNAN_Path_518.g1961.t1"/>
    </source>
</evidence>
<organism evidence="3 4">
    <name type="scientific">Acrobeloides nanus</name>
    <dbReference type="NCBI Taxonomy" id="290746"/>
    <lineage>
        <taxon>Eukaryota</taxon>
        <taxon>Metazoa</taxon>
        <taxon>Ecdysozoa</taxon>
        <taxon>Nematoda</taxon>
        <taxon>Chromadorea</taxon>
        <taxon>Rhabditida</taxon>
        <taxon>Tylenchina</taxon>
        <taxon>Cephalobomorpha</taxon>
        <taxon>Cephaloboidea</taxon>
        <taxon>Cephalobidae</taxon>
        <taxon>Acrobeloides</taxon>
    </lineage>
</organism>
<proteinExistence type="predicted"/>
<reference evidence="4" key="1">
    <citation type="submission" date="2022-11" db="UniProtKB">
        <authorList>
            <consortium name="WormBaseParasite"/>
        </authorList>
    </citation>
    <scope>IDENTIFICATION</scope>
</reference>
<feature type="region of interest" description="Disordered" evidence="1">
    <location>
        <begin position="91"/>
        <end position="111"/>
    </location>
</feature>
<name>A0A914C7W1_9BILA</name>
<keyword evidence="3" id="KW-1185">Reference proteome</keyword>
<dbReference type="AlphaFoldDB" id="A0A914C7W1"/>
<keyword evidence="2" id="KW-0812">Transmembrane</keyword>
<evidence type="ECO:0000256" key="1">
    <source>
        <dbReference type="SAM" id="MobiDB-lite"/>
    </source>
</evidence>
<dbReference type="Proteomes" id="UP000887540">
    <property type="component" value="Unplaced"/>
</dbReference>
<accession>A0A914C7W1</accession>
<keyword evidence="2" id="KW-0472">Membrane</keyword>
<feature type="transmembrane region" description="Helical" evidence="2">
    <location>
        <begin position="6"/>
        <end position="25"/>
    </location>
</feature>
<sequence>MYFSTIVQFFVPMLTLLVPYLCFCIKPPQIREQTTPTVRSWLFIRGKDEVPDHLAVEINFKQVITLKPYRNAVKRLLEKKTAVQPVSTAISGGNRTLRRPSKAINVQAQPD</sequence>
<protein>
    <submittedName>
        <fullName evidence="4">Uncharacterized protein</fullName>
    </submittedName>
</protein>
<evidence type="ECO:0000313" key="3">
    <source>
        <dbReference type="Proteomes" id="UP000887540"/>
    </source>
</evidence>
<evidence type="ECO:0000256" key="2">
    <source>
        <dbReference type="SAM" id="Phobius"/>
    </source>
</evidence>